<dbReference type="InterPro" id="IPR045865">
    <property type="entry name" value="ACT-like_dom_sf"/>
</dbReference>
<comment type="caution">
    <text evidence="10">The sequence shown here is derived from an EMBL/GenBank/DDBJ whole genome shotgun (WGS) entry which is preliminary data.</text>
</comment>
<dbReference type="CDD" id="cd04876">
    <property type="entry name" value="ACT_RelA-SpoT"/>
    <property type="match status" value="1"/>
</dbReference>
<dbReference type="SUPFAM" id="SSF55021">
    <property type="entry name" value="ACT-like"/>
    <property type="match status" value="1"/>
</dbReference>
<evidence type="ECO:0000313" key="11">
    <source>
        <dbReference type="Proteomes" id="UP001209854"/>
    </source>
</evidence>
<evidence type="ECO:0000256" key="5">
    <source>
        <dbReference type="ARBA" id="ARBA00033308"/>
    </source>
</evidence>
<evidence type="ECO:0000313" key="10">
    <source>
        <dbReference type="EMBL" id="MCW7552038.1"/>
    </source>
</evidence>
<comment type="function">
    <text evidence="6">In eubacteria ppGpp (guanosine 3'-diphosphate 5'-diphosphate) is a mediator of the stringent response that coordinates a variety of cellular activities in response to changes in nutritional abundance.</text>
</comment>
<dbReference type="Pfam" id="PF04607">
    <property type="entry name" value="RelA_SpoT"/>
    <property type="match status" value="1"/>
</dbReference>
<comment type="similarity">
    <text evidence="6">Belongs to the relA/spoT family.</text>
</comment>
<feature type="region of interest" description="Disordered" evidence="7">
    <location>
        <begin position="576"/>
        <end position="597"/>
    </location>
</feature>
<dbReference type="CDD" id="cd01668">
    <property type="entry name" value="TGS_RSH"/>
    <property type="match status" value="1"/>
</dbReference>
<evidence type="ECO:0000256" key="1">
    <source>
        <dbReference type="ARBA" id="ARBA00019852"/>
    </source>
</evidence>
<gene>
    <name evidence="10" type="primary">relA</name>
    <name evidence="10" type="ORF">NX722_05150</name>
</gene>
<dbReference type="SUPFAM" id="SSF109604">
    <property type="entry name" value="HD-domain/PDEase-like"/>
    <property type="match status" value="1"/>
</dbReference>
<dbReference type="InterPro" id="IPR004095">
    <property type="entry name" value="TGS"/>
</dbReference>
<accession>A0ABT3MRN8</accession>
<dbReference type="SUPFAM" id="SSF81301">
    <property type="entry name" value="Nucleotidyltransferase"/>
    <property type="match status" value="1"/>
</dbReference>
<evidence type="ECO:0000256" key="7">
    <source>
        <dbReference type="SAM" id="MobiDB-lite"/>
    </source>
</evidence>
<proteinExistence type="inferred from homology"/>
<dbReference type="InterPro" id="IPR045600">
    <property type="entry name" value="RelA/SpoT_AH_RIS"/>
</dbReference>
<evidence type="ECO:0000259" key="8">
    <source>
        <dbReference type="PROSITE" id="PS51671"/>
    </source>
</evidence>
<dbReference type="GO" id="GO:0008728">
    <property type="term" value="F:GTP diphosphokinase activity"/>
    <property type="evidence" value="ECO:0007669"/>
    <property type="project" value="UniProtKB-EC"/>
</dbReference>
<dbReference type="Proteomes" id="UP001209854">
    <property type="component" value="Unassembled WGS sequence"/>
</dbReference>
<dbReference type="Pfam" id="PF02824">
    <property type="entry name" value="TGS"/>
    <property type="match status" value="1"/>
</dbReference>
<sequence length="750" mass="85192">MVKVREDHPTRYDGSVDLDAWLQRLADAHGISNIARLREACEMSRTAEEQARLQADTVWPTGPGCYRTGLEMIEILAGLKVDPDCLVAAALYRTVRERKLALKMVEESFGATVASLIKSVQGMAAISTLLNPARTQVLDQSQDQLEKVRKMLVSIIDDVRVALIKLAERTCAIRALRDADKEKRRRVAREVFEIYAPLAHRLGIGYIKWELEDLSFRYLKPQDYKKIARLLDEKRLDRQEYIDSVVEQLQEAMKEADIDCEIYGRAKHIYSIWRKMKRKGLDFRELYDIRAFRIITHQVRDCYAALGVVHSLFNHIPQEFDDYIATPKENGYRSLHTAVFGPNGKTLEVQIRTENMHEEAELGVCAHWKYKGTDVNAKSDSYEEKLAWLRQVMEWHEELGDLSGIAEEWRTDIEPDRIYVFTRNGHVVDLSVGATPVDFAFRIHSEVGLKCRGAKVGGRIVPLNHTLKTGDQVEILTASNAHPSRDWLNPDLGYVTTNRARAKITSWLKKQDRDSNLIDGRSQLDAELKRLALTSVDLQPLLKNTSFESLDDMYAAIGAGDYRVAQITTLAQRELSPEEEKDFEIRTRPRQEKTSDSTITIDGVGNLLTQIAGCCQPVPGDPIIGYITTGRGVSIHRQDCNNALILQNQEPERMIEVNWGHSPEYGYPVEVQILAYDRSGLLRDITVVLANEKVNVLEVSTRTSKEENIATMRLSLEVNSLQQLGVVLAKVDKLPNVIEAVRYRKEARSK</sequence>
<dbReference type="CDD" id="cd05399">
    <property type="entry name" value="NT_Rel-Spo_like"/>
    <property type="match status" value="1"/>
</dbReference>
<dbReference type="Gene3D" id="1.10.3210.10">
    <property type="entry name" value="Hypothetical protein af1432"/>
    <property type="match status" value="1"/>
</dbReference>
<dbReference type="Gene3D" id="3.30.70.260">
    <property type="match status" value="1"/>
</dbReference>
<dbReference type="InterPro" id="IPR002912">
    <property type="entry name" value="ACT_dom"/>
</dbReference>
<dbReference type="PROSITE" id="PS51671">
    <property type="entry name" value="ACT"/>
    <property type="match status" value="1"/>
</dbReference>
<dbReference type="NCBIfam" id="TIGR00691">
    <property type="entry name" value="spoT_relA"/>
    <property type="match status" value="1"/>
</dbReference>
<evidence type="ECO:0000256" key="2">
    <source>
        <dbReference type="ARBA" id="ARBA00025704"/>
    </source>
</evidence>
<evidence type="ECO:0000256" key="6">
    <source>
        <dbReference type="RuleBase" id="RU003847"/>
    </source>
</evidence>
<dbReference type="InterPro" id="IPR012676">
    <property type="entry name" value="TGS-like"/>
</dbReference>
<keyword evidence="10" id="KW-0808">Transferase</keyword>
<dbReference type="Gene3D" id="3.10.20.30">
    <property type="match status" value="1"/>
</dbReference>
<dbReference type="PANTHER" id="PTHR21262">
    <property type="entry name" value="GUANOSINE-3',5'-BIS DIPHOSPHATE 3'-PYROPHOSPHOHYDROLASE"/>
    <property type="match status" value="1"/>
</dbReference>
<reference evidence="10 11" key="1">
    <citation type="submission" date="2022-10" db="EMBL/GenBank/DDBJ databases">
        <title>High-quality genome sequences of two octocoral-associated bacteria, Endozoicomonas euniceicola EF212 and Endozoicomonas gorgoniicola PS125.</title>
        <authorList>
            <person name="Chiou Y.-J."/>
            <person name="Chen Y.-H."/>
        </authorList>
    </citation>
    <scope>NUCLEOTIDE SEQUENCE [LARGE SCALE GENOMIC DNA]</scope>
    <source>
        <strain evidence="10 11">PS125</strain>
    </source>
</reference>
<dbReference type="Pfam" id="PF13291">
    <property type="entry name" value="ACT_4"/>
    <property type="match status" value="1"/>
</dbReference>
<comment type="pathway">
    <text evidence="2">Purine metabolism.</text>
</comment>
<evidence type="ECO:0000259" key="9">
    <source>
        <dbReference type="PROSITE" id="PS51880"/>
    </source>
</evidence>
<dbReference type="InterPro" id="IPR043519">
    <property type="entry name" value="NT_sf"/>
</dbReference>
<dbReference type="NCBIfam" id="NF008124">
    <property type="entry name" value="PRK10872.1"/>
    <property type="match status" value="1"/>
</dbReference>
<dbReference type="EMBL" id="JAPFCC010000001">
    <property type="protein sequence ID" value="MCW7552038.1"/>
    <property type="molecule type" value="Genomic_DNA"/>
</dbReference>
<dbReference type="InterPro" id="IPR033655">
    <property type="entry name" value="TGS_RelA/SpoT"/>
</dbReference>
<evidence type="ECO:0000256" key="3">
    <source>
        <dbReference type="ARBA" id="ARBA00029754"/>
    </source>
</evidence>
<dbReference type="RefSeq" id="WP_262567019.1">
    <property type="nucleotide sequence ID" value="NZ_JAPFCC010000001.1"/>
</dbReference>
<dbReference type="SMART" id="SM00954">
    <property type="entry name" value="RelA_SpoT"/>
    <property type="match status" value="1"/>
</dbReference>
<evidence type="ECO:0000256" key="4">
    <source>
        <dbReference type="ARBA" id="ARBA00032407"/>
    </source>
</evidence>
<dbReference type="InterPro" id="IPR012675">
    <property type="entry name" value="Beta-grasp_dom_sf"/>
</dbReference>
<dbReference type="Pfam" id="PF13328">
    <property type="entry name" value="HD_4"/>
    <property type="match status" value="1"/>
</dbReference>
<organism evidence="10 11">
    <name type="scientific">Endozoicomonas gorgoniicola</name>
    <dbReference type="NCBI Taxonomy" id="1234144"/>
    <lineage>
        <taxon>Bacteria</taxon>
        <taxon>Pseudomonadati</taxon>
        <taxon>Pseudomonadota</taxon>
        <taxon>Gammaproteobacteria</taxon>
        <taxon>Oceanospirillales</taxon>
        <taxon>Endozoicomonadaceae</taxon>
        <taxon>Endozoicomonas</taxon>
    </lineage>
</organism>
<dbReference type="SUPFAM" id="SSF81271">
    <property type="entry name" value="TGS-like"/>
    <property type="match status" value="1"/>
</dbReference>
<keyword evidence="11" id="KW-1185">Reference proteome</keyword>
<dbReference type="Pfam" id="PF19296">
    <property type="entry name" value="RelA_AH_RIS"/>
    <property type="match status" value="1"/>
</dbReference>
<dbReference type="InterPro" id="IPR004811">
    <property type="entry name" value="RelA/Spo_fam"/>
</dbReference>
<dbReference type="Gene3D" id="3.30.460.10">
    <property type="entry name" value="Beta Polymerase, domain 2"/>
    <property type="match status" value="1"/>
</dbReference>
<dbReference type="PROSITE" id="PS51880">
    <property type="entry name" value="TGS"/>
    <property type="match status" value="1"/>
</dbReference>
<dbReference type="PANTHER" id="PTHR21262:SF31">
    <property type="entry name" value="GTP PYROPHOSPHOKINASE"/>
    <property type="match status" value="1"/>
</dbReference>
<name>A0ABT3MRN8_9GAMM</name>
<protein>
    <recommendedName>
        <fullName evidence="1">GTP pyrophosphokinase</fullName>
    </recommendedName>
    <alternativeName>
        <fullName evidence="4">(p)ppGpp synthase</fullName>
    </alternativeName>
    <alternativeName>
        <fullName evidence="3">ATP:GTP 3'-pyrophosphotransferase</fullName>
    </alternativeName>
    <alternativeName>
        <fullName evidence="5">ppGpp synthase I</fullName>
    </alternativeName>
</protein>
<dbReference type="InterPro" id="IPR007685">
    <property type="entry name" value="RelA_SpoT"/>
</dbReference>
<feature type="domain" description="TGS" evidence="9">
    <location>
        <begin position="416"/>
        <end position="477"/>
    </location>
</feature>
<feature type="domain" description="ACT" evidence="8">
    <location>
        <begin position="670"/>
        <end position="746"/>
    </location>
</feature>
<feature type="compositionally biased region" description="Basic and acidic residues" evidence="7">
    <location>
        <begin position="576"/>
        <end position="595"/>
    </location>
</feature>